<accession>A0A1L2CVJ5</accession>
<sequence length="132" mass="15671">MDKYDRLDSIGEEHLLSLMKVQNPRTMIGLSDQIVFNENDSFSLITGEVILFHLDDGSNTFSVMILPNNTFKVLYYVTDDEDDGNYIFTFNNVPYDITEEWHFQKSTQKRLPFTYEFHEKMKEFVEYCLKLI</sequence>
<gene>
    <name evidence="1" type="ORF">CBB_454</name>
</gene>
<dbReference type="Proteomes" id="UP000223891">
    <property type="component" value="Segment"/>
</dbReference>
<reference evidence="2" key="1">
    <citation type="submission" date="2016-01" db="EMBL/GenBank/DDBJ databases">
        <title>Isolation and Characterization of Enterobacteria phage CBB.</title>
        <authorList>
            <person name="Buttimer C.T.H."/>
            <person name="Hendrix H."/>
            <person name="Alexandre H."/>
            <person name="O'Mahony J."/>
            <person name="Lavigne R."/>
            <person name="Coffey A."/>
        </authorList>
    </citation>
    <scope>NUCLEOTIDE SEQUENCE [LARGE SCALE GENOMIC DNA]</scope>
</reference>
<evidence type="ECO:0000313" key="1">
    <source>
        <dbReference type="EMBL" id="AMM44017.1"/>
    </source>
</evidence>
<name>A0A1L2CVJ5_9CAUD</name>
<evidence type="ECO:0000313" key="2">
    <source>
        <dbReference type="Proteomes" id="UP000223891"/>
    </source>
</evidence>
<keyword evidence="2" id="KW-1185">Reference proteome</keyword>
<protein>
    <submittedName>
        <fullName evidence="1">Uncharacterized protein</fullName>
    </submittedName>
</protein>
<organism evidence="1 2">
    <name type="scientific">Pectobacterium phage vB_PcaM_CBB</name>
    <dbReference type="NCBI Taxonomy" id="2772511"/>
    <lineage>
        <taxon>Viruses</taxon>
        <taxon>Duplodnaviria</taxon>
        <taxon>Heunggongvirae</taxon>
        <taxon>Uroviricota</taxon>
        <taxon>Caudoviricetes</taxon>
        <taxon>Mimasvirus</taxon>
        <taxon>Mimasvirus CBB</taxon>
    </lineage>
</organism>
<proteinExistence type="predicted"/>
<dbReference type="EMBL" id="KU574722">
    <property type="protein sequence ID" value="AMM44017.1"/>
    <property type="molecule type" value="Genomic_DNA"/>
</dbReference>